<evidence type="ECO:0000256" key="4">
    <source>
        <dbReference type="ARBA" id="ARBA00022701"/>
    </source>
</evidence>
<dbReference type="Proteomes" id="UP000789405">
    <property type="component" value="Unassembled WGS sequence"/>
</dbReference>
<protein>
    <submittedName>
        <fullName evidence="9">9797_t:CDS:1</fullName>
    </submittedName>
</protein>
<dbReference type="Gene3D" id="1.25.10.10">
    <property type="entry name" value="Leucine-rich Repeat Variant"/>
    <property type="match status" value="2"/>
</dbReference>
<feature type="non-terminal residue" evidence="9">
    <location>
        <position position="559"/>
    </location>
</feature>
<evidence type="ECO:0000313" key="9">
    <source>
        <dbReference type="EMBL" id="CAG8588382.1"/>
    </source>
</evidence>
<dbReference type="GO" id="GO:1990023">
    <property type="term" value="C:mitotic spindle midzone"/>
    <property type="evidence" value="ECO:0007669"/>
    <property type="project" value="TreeGrafter"/>
</dbReference>
<dbReference type="EMBL" id="CAJVPY010003318">
    <property type="protein sequence ID" value="CAG8588382.1"/>
    <property type="molecule type" value="Genomic_DNA"/>
</dbReference>
<comment type="caution">
    <text evidence="9">The sequence shown here is derived from an EMBL/GenBank/DDBJ whole genome shotgun (WGS) entry which is preliminary data.</text>
</comment>
<evidence type="ECO:0000256" key="1">
    <source>
        <dbReference type="ARBA" id="ARBA00004186"/>
    </source>
</evidence>
<evidence type="ECO:0000256" key="3">
    <source>
        <dbReference type="ARBA" id="ARBA00022618"/>
    </source>
</evidence>
<evidence type="ECO:0000259" key="8">
    <source>
        <dbReference type="Pfam" id="PF12348"/>
    </source>
</evidence>
<evidence type="ECO:0000256" key="5">
    <source>
        <dbReference type="ARBA" id="ARBA00022776"/>
    </source>
</evidence>
<feature type="region of interest" description="Disordered" evidence="7">
    <location>
        <begin position="418"/>
        <end position="440"/>
    </location>
</feature>
<dbReference type="PANTHER" id="PTHR21567">
    <property type="entry name" value="CLASP"/>
    <property type="match status" value="1"/>
</dbReference>
<keyword evidence="5" id="KW-0131">Cell cycle</keyword>
<sequence length="559" mass="62719">MSEIKVESAAQLENEIKKIQETFQVKETEHTWQLFDDALKRLVSLSRGGAINYEKIFISGIKSLRQPILDSVLTDRTRLSGTATELVEEIGKVLGPKFDTLAESRAQKCMMTIIRECHVSNLIPKFKEALQGQSKILRTCASEFVLVSIEVNDVGNLNNYIADLEWIIREGAIDSAPAVRTTSKKIFEIYKVKFDLRLEEFVNTLSSTAKKNLGIQEPTSNQRPRIKTLQKSRKYNTQQMQGDVIIYTKDDESAKDKKLNKYSKDAENSKDKKLNKYTKDDENAKDKKLNRYTKDDENAKDKKLNVISEKTATIQTWTVDVRLPPSKNRTENKPARPPSRTVSVPVASSDKTKPIQASTNKKRSTPFSSYKPPLVKESKAAINSIPKPSKVTATATSTTEGLTTTATISVSISAASTPYRTQSMSKYAPSSARIIGRTKDRQYTPYEKPAIGFATRKNKNRIPQDSSELSAKLNAYANKIIEELTGQHENNGEDNENMTLELIPKLEEQIFETNTPRSRVSLKQALSATQSITPMPSKPSPPLTFIDPVKFLEDVRGTE</sequence>
<dbReference type="AlphaFoldDB" id="A0A9N9C5F5"/>
<accession>A0A9N9C5F5</accession>
<keyword evidence="6" id="KW-0175">Coiled coil</keyword>
<dbReference type="GO" id="GO:0005876">
    <property type="term" value="C:spindle microtubule"/>
    <property type="evidence" value="ECO:0007669"/>
    <property type="project" value="TreeGrafter"/>
</dbReference>
<dbReference type="GO" id="GO:0090307">
    <property type="term" value="P:mitotic spindle assembly"/>
    <property type="evidence" value="ECO:0007669"/>
    <property type="project" value="TreeGrafter"/>
</dbReference>
<dbReference type="InterPro" id="IPR011989">
    <property type="entry name" value="ARM-like"/>
</dbReference>
<feature type="coiled-coil region" evidence="6">
    <location>
        <begin position="2"/>
        <end position="29"/>
    </location>
</feature>
<gene>
    <name evidence="9" type="ORF">DERYTH_LOCUS7038</name>
</gene>
<dbReference type="Pfam" id="PF12348">
    <property type="entry name" value="CLASP_N"/>
    <property type="match status" value="1"/>
</dbReference>
<feature type="region of interest" description="Disordered" evidence="7">
    <location>
        <begin position="319"/>
        <end position="372"/>
    </location>
</feature>
<feature type="compositionally biased region" description="Basic residues" evidence="7">
    <location>
        <begin position="224"/>
        <end position="234"/>
    </location>
</feature>
<dbReference type="GO" id="GO:0005881">
    <property type="term" value="C:cytoplasmic microtubule"/>
    <property type="evidence" value="ECO:0007669"/>
    <property type="project" value="TreeGrafter"/>
</dbReference>
<comment type="similarity">
    <text evidence="2">Belongs to the CLASP family.</text>
</comment>
<reference evidence="9" key="1">
    <citation type="submission" date="2021-06" db="EMBL/GenBank/DDBJ databases">
        <authorList>
            <person name="Kallberg Y."/>
            <person name="Tangrot J."/>
            <person name="Rosling A."/>
        </authorList>
    </citation>
    <scope>NUCLEOTIDE SEQUENCE</scope>
    <source>
        <strain evidence="9">MA453B</strain>
    </source>
</reference>
<keyword evidence="5" id="KW-0498">Mitosis</keyword>
<dbReference type="GO" id="GO:0008017">
    <property type="term" value="F:microtubule binding"/>
    <property type="evidence" value="ECO:0007669"/>
    <property type="project" value="TreeGrafter"/>
</dbReference>
<evidence type="ECO:0000256" key="7">
    <source>
        <dbReference type="SAM" id="MobiDB-lite"/>
    </source>
</evidence>
<keyword evidence="4" id="KW-0493">Microtubule</keyword>
<name>A0A9N9C5F5_9GLOM</name>
<comment type="subcellular location">
    <subcellularLocation>
        <location evidence="1">Cytoplasm</location>
        <location evidence="1">Cytoskeleton</location>
        <location evidence="1">Spindle</location>
    </subcellularLocation>
</comment>
<feature type="region of interest" description="Disordered" evidence="7">
    <location>
        <begin position="213"/>
        <end position="235"/>
    </location>
</feature>
<dbReference type="OrthoDB" id="46159at2759"/>
<dbReference type="InterPro" id="IPR024395">
    <property type="entry name" value="CLASP_N_dom"/>
</dbReference>
<dbReference type="GO" id="GO:0005815">
    <property type="term" value="C:microtubule organizing center"/>
    <property type="evidence" value="ECO:0007669"/>
    <property type="project" value="TreeGrafter"/>
</dbReference>
<dbReference type="PANTHER" id="PTHR21567:SF9">
    <property type="entry name" value="CLIP-ASSOCIATING PROTEIN"/>
    <property type="match status" value="1"/>
</dbReference>
<keyword evidence="3" id="KW-0132">Cell division</keyword>
<keyword evidence="10" id="KW-1185">Reference proteome</keyword>
<feature type="domain" description="CLASP N-terminal" evidence="8">
    <location>
        <begin position="12"/>
        <end position="107"/>
    </location>
</feature>
<feature type="region of interest" description="Disordered" evidence="7">
    <location>
        <begin position="256"/>
        <end position="279"/>
    </location>
</feature>
<evidence type="ECO:0000313" key="10">
    <source>
        <dbReference type="Proteomes" id="UP000789405"/>
    </source>
</evidence>
<organism evidence="9 10">
    <name type="scientific">Dentiscutata erythropus</name>
    <dbReference type="NCBI Taxonomy" id="1348616"/>
    <lineage>
        <taxon>Eukaryota</taxon>
        <taxon>Fungi</taxon>
        <taxon>Fungi incertae sedis</taxon>
        <taxon>Mucoromycota</taxon>
        <taxon>Glomeromycotina</taxon>
        <taxon>Glomeromycetes</taxon>
        <taxon>Diversisporales</taxon>
        <taxon>Gigasporaceae</taxon>
        <taxon>Dentiscutata</taxon>
    </lineage>
</organism>
<proteinExistence type="inferred from homology"/>
<evidence type="ECO:0000256" key="6">
    <source>
        <dbReference type="SAM" id="Coils"/>
    </source>
</evidence>
<dbReference type="GO" id="GO:0051301">
    <property type="term" value="P:cell division"/>
    <property type="evidence" value="ECO:0007669"/>
    <property type="project" value="UniProtKB-KW"/>
</dbReference>
<evidence type="ECO:0000256" key="2">
    <source>
        <dbReference type="ARBA" id="ARBA00009549"/>
    </source>
</evidence>